<evidence type="ECO:0000313" key="3">
    <source>
        <dbReference type="Proteomes" id="UP000019151"/>
    </source>
</evidence>
<feature type="chain" id="PRO_5004794880" description="Lipolytic protein G-D-S-L family" evidence="1">
    <location>
        <begin position="25"/>
        <end position="356"/>
    </location>
</feature>
<dbReference type="eggNOG" id="COG2755">
    <property type="taxonomic scope" value="Bacteria"/>
</dbReference>
<keyword evidence="3" id="KW-1185">Reference proteome</keyword>
<dbReference type="AlphaFoldDB" id="W0REI9"/>
<reference evidence="2 3" key="1">
    <citation type="journal article" date="2014" name="Genome Announc.">
        <title>Genome Sequence and Methylome of Soil Bacterium Gemmatirosa kalamazoonensis KBS708T, a Member of the Rarely Cultivated Gemmatimonadetes Phylum.</title>
        <authorList>
            <person name="Debruyn J.M."/>
            <person name="Radosevich M."/>
            <person name="Wommack K.E."/>
            <person name="Polson S.W."/>
            <person name="Hauser L.J."/>
            <person name="Fawaz M.N."/>
            <person name="Korlach J."/>
            <person name="Tsai Y.C."/>
        </authorList>
    </citation>
    <scope>NUCLEOTIDE SEQUENCE [LARGE SCALE GENOMIC DNA]</scope>
    <source>
        <strain evidence="2 3">KBS708</strain>
    </source>
</reference>
<evidence type="ECO:0000256" key="1">
    <source>
        <dbReference type="SAM" id="SignalP"/>
    </source>
</evidence>
<protein>
    <recommendedName>
        <fullName evidence="4">Lipolytic protein G-D-S-L family</fullName>
    </recommendedName>
</protein>
<dbReference type="PROSITE" id="PS51257">
    <property type="entry name" value="PROKAR_LIPOPROTEIN"/>
    <property type="match status" value="1"/>
</dbReference>
<dbReference type="KEGG" id="gba:J421_1992"/>
<dbReference type="HOGENOM" id="CLU_777929_0_0_0"/>
<evidence type="ECO:0000313" key="2">
    <source>
        <dbReference type="EMBL" id="AHG89529.1"/>
    </source>
</evidence>
<name>W0REI9_9BACT</name>
<dbReference type="Proteomes" id="UP000019151">
    <property type="component" value="Chromosome"/>
</dbReference>
<keyword evidence="1" id="KW-0732">Signal</keyword>
<sequence length="356" mass="37538">MSPKPLASSLVLALVVAGCSSASAPTDAPSVAVAACASAADTAKVPLSDLGRGCYLGFQGGLYPDGANAPPAAHLAAGQAAAARIQPLDPNGQPSASGKIVLLSIGMSNATQEFCSDGRLPGSCAPYSFIGQATADPTVNHTTLALVNGAYGGRTTSMWTSPTAPDYDRIRDTWLRPLGLSERQVQAAWVKLANAQPRVSLPDTAADAYAMERQLGEVMRALKVRYPNLRQVFLTSRIYAGYATSALNPEPYAYETGFAVKWLIGAQIDQMAGGAADRRAGSLRYDTGEAPWIAWGPYPWAAGAQPRADGLSWAPSDFNPSDRTHPAQSARQKVGAMLLQFFETSPATRCWFLARC</sequence>
<evidence type="ECO:0008006" key="4">
    <source>
        <dbReference type="Google" id="ProtNLM"/>
    </source>
</evidence>
<feature type="signal peptide" evidence="1">
    <location>
        <begin position="1"/>
        <end position="24"/>
    </location>
</feature>
<accession>W0REI9</accession>
<dbReference type="EMBL" id="CP007128">
    <property type="protein sequence ID" value="AHG89529.1"/>
    <property type="molecule type" value="Genomic_DNA"/>
</dbReference>
<gene>
    <name evidence="2" type="ORF">J421_1992</name>
</gene>
<organism evidence="2 3">
    <name type="scientific">Gemmatirosa kalamazoonensis</name>
    <dbReference type="NCBI Taxonomy" id="861299"/>
    <lineage>
        <taxon>Bacteria</taxon>
        <taxon>Pseudomonadati</taxon>
        <taxon>Gemmatimonadota</taxon>
        <taxon>Gemmatimonadia</taxon>
        <taxon>Gemmatimonadales</taxon>
        <taxon>Gemmatimonadaceae</taxon>
        <taxon>Gemmatirosa</taxon>
    </lineage>
</organism>
<dbReference type="RefSeq" id="WP_148306240.1">
    <property type="nucleotide sequence ID" value="NZ_CP007128.1"/>
</dbReference>
<proteinExistence type="predicted"/>
<dbReference type="OrthoDB" id="4021042at2"/>
<dbReference type="InParanoid" id="W0REI9"/>